<organism evidence="2 3">
    <name type="scientific">Eublepharis macularius</name>
    <name type="common">Leopard gecko</name>
    <name type="synonym">Cyrtodactylus macularius</name>
    <dbReference type="NCBI Taxonomy" id="481883"/>
    <lineage>
        <taxon>Eukaryota</taxon>
        <taxon>Metazoa</taxon>
        <taxon>Chordata</taxon>
        <taxon>Craniata</taxon>
        <taxon>Vertebrata</taxon>
        <taxon>Euteleostomi</taxon>
        <taxon>Lepidosauria</taxon>
        <taxon>Squamata</taxon>
        <taxon>Bifurcata</taxon>
        <taxon>Gekkota</taxon>
        <taxon>Eublepharidae</taxon>
        <taxon>Eublepharinae</taxon>
        <taxon>Eublepharis</taxon>
    </lineage>
</organism>
<dbReference type="PANTHER" id="PTHR34438:SF1">
    <property type="entry name" value="CHROMOSOME 2 OPEN READING FRAME 81"/>
    <property type="match status" value="1"/>
</dbReference>
<dbReference type="CTD" id="110588830"/>
<feature type="region of interest" description="Disordered" evidence="1">
    <location>
        <begin position="1"/>
        <end position="22"/>
    </location>
</feature>
<dbReference type="KEGG" id="emc:129336571"/>
<feature type="compositionally biased region" description="Low complexity" evidence="1">
    <location>
        <begin position="190"/>
        <end position="199"/>
    </location>
</feature>
<dbReference type="InterPro" id="IPR028042">
    <property type="entry name" value="DUF4639"/>
</dbReference>
<feature type="compositionally biased region" description="Polar residues" evidence="1">
    <location>
        <begin position="214"/>
        <end position="231"/>
    </location>
</feature>
<feature type="compositionally biased region" description="Low complexity" evidence="1">
    <location>
        <begin position="142"/>
        <end position="155"/>
    </location>
</feature>
<keyword evidence="2" id="KW-1185">Reference proteome</keyword>
<evidence type="ECO:0000313" key="2">
    <source>
        <dbReference type="Proteomes" id="UP001190640"/>
    </source>
</evidence>
<gene>
    <name evidence="3" type="primary">C10H2orf81</name>
</gene>
<dbReference type="Pfam" id="PF15479">
    <property type="entry name" value="DUF4639"/>
    <property type="match status" value="2"/>
</dbReference>
<feature type="region of interest" description="Disordered" evidence="1">
    <location>
        <begin position="190"/>
        <end position="231"/>
    </location>
</feature>
<feature type="compositionally biased region" description="Basic and acidic residues" evidence="1">
    <location>
        <begin position="1"/>
        <end position="18"/>
    </location>
</feature>
<name>A0AA97JWS3_EUBMA</name>
<evidence type="ECO:0000256" key="1">
    <source>
        <dbReference type="SAM" id="MobiDB-lite"/>
    </source>
</evidence>
<dbReference type="PANTHER" id="PTHR34438">
    <property type="entry name" value="SI:DKEY-97L20.6"/>
    <property type="match status" value="1"/>
</dbReference>
<sequence>MTSRDRVAQAKSRAERARPPAAPLPQVEIVPGRLSEAEWLSLLCAEEAEDAVGDLLAALLERALAQCEKVYLARQCVPYVIAQAREALLQILEWRFLVRDEGQAEVPADPTWQEDEPPRACITDSWAQGSVPVRQASPSPQEGEVPPAGPPEAAALPPEVVCDAEGLPQQPSREGAKLAKEQLVPPLESLSPILPSVSSKSRKTSRAFGRPSYNKASFQSSEGLQGEPETQQLLAGESAQVPVKEKKPHTPLPKLCPLLPPSCSNLLRIQLGRPPNIKDVLYDESGSVTVVPRLDPARLPKRWVKPYVEVVDPDMESRRQEALKTVSGRCKYPKPPRAGADAVDLSSLQPHWTQWAVLRDGGARASWKRLPEQVARPPPPPGGALEPTSLIFVKPTLLVESIELAPGVTVTGRGRARQGIRFTAPQEERESMHGGLRPLSPQVPCLPTVAMEKVTKHPQTLPQMPPGAMLLPGHECP</sequence>
<accession>A0AA97JWS3</accession>
<protein>
    <submittedName>
        <fullName evidence="3">Uncharacterized protein C2orf81 homolog</fullName>
    </submittedName>
</protein>
<proteinExistence type="predicted"/>
<reference evidence="3" key="1">
    <citation type="submission" date="2025-08" db="UniProtKB">
        <authorList>
            <consortium name="RefSeq"/>
        </authorList>
    </citation>
    <scope>IDENTIFICATION</scope>
    <source>
        <tissue evidence="3">Blood</tissue>
    </source>
</reference>
<dbReference type="Proteomes" id="UP001190640">
    <property type="component" value="Chromosome 10"/>
</dbReference>
<evidence type="ECO:0000313" key="3">
    <source>
        <dbReference type="RefSeq" id="XP_054845715.1"/>
    </source>
</evidence>
<dbReference type="RefSeq" id="XP_054845715.1">
    <property type="nucleotide sequence ID" value="XM_054989740.1"/>
</dbReference>
<feature type="region of interest" description="Disordered" evidence="1">
    <location>
        <begin position="123"/>
        <end position="155"/>
    </location>
</feature>
<dbReference type="GeneID" id="129336571"/>
<dbReference type="AlphaFoldDB" id="A0AA97JWS3"/>